<evidence type="ECO:0000313" key="6">
    <source>
        <dbReference type="EMBL" id="GJT27799.1"/>
    </source>
</evidence>
<keyword evidence="2 6" id="KW-0645">Protease</keyword>
<dbReference type="PANTHER" id="PTHR12606:SF153">
    <property type="entry name" value="ULP1 PROTEASE FAMILY, CARBOXY-TERMINAL DOMAIN PROTEIN"/>
    <property type="match status" value="1"/>
</dbReference>
<sequence length="532" mass="61300">MILSCSKLTPTSIELNEQWLKSSLEFFTKVATPNPATRGSISSRSVHTCVGIEVRREVHVRTEVHSFVEEEVCTQSVDKEDVPEIVVLEKNVKEQLMQIVDMQRRLLSLQDITKRLNNGPSKVDHNVDHNVDHIVGDRVVLDKIFKEQQLQILDMQRRLLSLKHITKTQNNGFSEPVHNVDHLDKNGNGRVCVQVGGLDHQSTEGPAIECILNILISQVTSVNKDLAEESESVAIDGLISLQSHDIHSQPFLSTSKVTELITELFTSPNDPGFSQDLTRSPNAPKRSVSVPEEIMSLFRDKKKMEMQWTFPWLDDGHRVQMDFWERLVGRSASKRGWLADDVNIWIKYLWHFTQPNDDWAMASPYMSDMLSRYELPLYYADGTKYGVPWFANNVEKVYFPVNEKDFHWCLAELHIRSGVITFYDSLGGPSNGIEDHLFWLELRQIFEFHIPTYMDYADVFVKKNIDKTNYSISYAQGVPIQGGLYGDCGLWVCIFLYMLSHNLPLEVDDSIEFALVYRERVIEFFWKHKMLV</sequence>
<dbReference type="EMBL" id="BQNB010014409">
    <property type="protein sequence ID" value="GJT27799.1"/>
    <property type="molecule type" value="Genomic_DNA"/>
</dbReference>
<dbReference type="SUPFAM" id="SSF54001">
    <property type="entry name" value="Cysteine proteinases"/>
    <property type="match status" value="1"/>
</dbReference>
<dbReference type="Pfam" id="PF02902">
    <property type="entry name" value="Peptidase_C48"/>
    <property type="match status" value="1"/>
</dbReference>
<dbReference type="Gene3D" id="3.40.395.10">
    <property type="entry name" value="Adenoviral Proteinase, Chain A"/>
    <property type="match status" value="1"/>
</dbReference>
<dbReference type="InterPro" id="IPR038765">
    <property type="entry name" value="Papain-like_cys_pep_sf"/>
</dbReference>
<reference evidence="6" key="2">
    <citation type="submission" date="2022-01" db="EMBL/GenBank/DDBJ databases">
        <authorList>
            <person name="Yamashiro T."/>
            <person name="Shiraishi A."/>
            <person name="Satake H."/>
            <person name="Nakayama K."/>
        </authorList>
    </citation>
    <scope>NUCLEOTIDE SEQUENCE</scope>
</reference>
<accession>A0ABQ5CM82</accession>
<evidence type="ECO:0000256" key="4">
    <source>
        <dbReference type="ARBA" id="ARBA00022807"/>
    </source>
</evidence>
<evidence type="ECO:0000256" key="2">
    <source>
        <dbReference type="ARBA" id="ARBA00022670"/>
    </source>
</evidence>
<feature type="domain" description="Ubiquitin-like protease family profile" evidence="5">
    <location>
        <begin position="317"/>
        <end position="499"/>
    </location>
</feature>
<dbReference type="PROSITE" id="PS50600">
    <property type="entry name" value="ULP_PROTEASE"/>
    <property type="match status" value="1"/>
</dbReference>
<dbReference type="PANTHER" id="PTHR12606">
    <property type="entry name" value="SENTRIN/SUMO-SPECIFIC PROTEASE"/>
    <property type="match status" value="1"/>
</dbReference>
<reference evidence="6" key="1">
    <citation type="journal article" date="2022" name="Int. J. Mol. Sci.">
        <title>Draft Genome of Tanacetum Coccineum: Genomic Comparison of Closely Related Tanacetum-Family Plants.</title>
        <authorList>
            <person name="Yamashiro T."/>
            <person name="Shiraishi A."/>
            <person name="Nakayama K."/>
            <person name="Satake H."/>
        </authorList>
    </citation>
    <scope>NUCLEOTIDE SEQUENCE</scope>
</reference>
<proteinExistence type="inferred from homology"/>
<evidence type="ECO:0000259" key="5">
    <source>
        <dbReference type="PROSITE" id="PS50600"/>
    </source>
</evidence>
<name>A0ABQ5CM82_9ASTR</name>
<dbReference type="InterPro" id="IPR003653">
    <property type="entry name" value="Peptidase_C48_C"/>
</dbReference>
<comment type="similarity">
    <text evidence="1">Belongs to the peptidase C48 family.</text>
</comment>
<evidence type="ECO:0000256" key="3">
    <source>
        <dbReference type="ARBA" id="ARBA00022801"/>
    </source>
</evidence>
<organism evidence="6 7">
    <name type="scientific">Tanacetum coccineum</name>
    <dbReference type="NCBI Taxonomy" id="301880"/>
    <lineage>
        <taxon>Eukaryota</taxon>
        <taxon>Viridiplantae</taxon>
        <taxon>Streptophyta</taxon>
        <taxon>Embryophyta</taxon>
        <taxon>Tracheophyta</taxon>
        <taxon>Spermatophyta</taxon>
        <taxon>Magnoliopsida</taxon>
        <taxon>eudicotyledons</taxon>
        <taxon>Gunneridae</taxon>
        <taxon>Pentapetalae</taxon>
        <taxon>asterids</taxon>
        <taxon>campanulids</taxon>
        <taxon>Asterales</taxon>
        <taxon>Asteraceae</taxon>
        <taxon>Asteroideae</taxon>
        <taxon>Anthemideae</taxon>
        <taxon>Anthemidinae</taxon>
        <taxon>Tanacetum</taxon>
    </lineage>
</organism>
<keyword evidence="7" id="KW-1185">Reference proteome</keyword>
<dbReference type="GO" id="GO:0008233">
    <property type="term" value="F:peptidase activity"/>
    <property type="evidence" value="ECO:0007669"/>
    <property type="project" value="UniProtKB-KW"/>
</dbReference>
<evidence type="ECO:0000256" key="1">
    <source>
        <dbReference type="ARBA" id="ARBA00005234"/>
    </source>
</evidence>
<keyword evidence="3" id="KW-0378">Hydrolase</keyword>
<gene>
    <name evidence="6" type="ORF">Tco_0908074</name>
</gene>
<protein>
    <submittedName>
        <fullName evidence="6">Ulp1 protease family, C-terminal catalytic domain-containing protein</fullName>
    </submittedName>
</protein>
<dbReference type="Proteomes" id="UP001151760">
    <property type="component" value="Unassembled WGS sequence"/>
</dbReference>
<keyword evidence="4" id="KW-0788">Thiol protease</keyword>
<comment type="caution">
    <text evidence="6">The sequence shown here is derived from an EMBL/GenBank/DDBJ whole genome shotgun (WGS) entry which is preliminary data.</text>
</comment>
<evidence type="ECO:0000313" key="7">
    <source>
        <dbReference type="Proteomes" id="UP001151760"/>
    </source>
</evidence>
<dbReference type="GO" id="GO:0006508">
    <property type="term" value="P:proteolysis"/>
    <property type="evidence" value="ECO:0007669"/>
    <property type="project" value="UniProtKB-KW"/>
</dbReference>